<dbReference type="Proteomes" id="UP000185568">
    <property type="component" value="Unassembled WGS sequence"/>
</dbReference>
<reference evidence="2 3" key="1">
    <citation type="submission" date="2016-12" db="EMBL/GenBank/DDBJ databases">
        <title>Domibacillus antri genome sequencing.</title>
        <authorList>
            <person name="Verma A."/>
            <person name="Krishnamurthi S."/>
        </authorList>
    </citation>
    <scope>NUCLEOTIDE SEQUENCE [LARGE SCALE GENOMIC DNA]</scope>
    <source>
        <strain evidence="2 3">XD80</strain>
    </source>
</reference>
<accession>A0A1Q8Q4K7</accession>
<organism evidence="2 3">
    <name type="scientific">Domibacillus antri</name>
    <dbReference type="NCBI Taxonomy" id="1714264"/>
    <lineage>
        <taxon>Bacteria</taxon>
        <taxon>Bacillati</taxon>
        <taxon>Bacillota</taxon>
        <taxon>Bacilli</taxon>
        <taxon>Bacillales</taxon>
        <taxon>Bacillaceae</taxon>
        <taxon>Domibacillus</taxon>
    </lineage>
</organism>
<keyword evidence="1" id="KW-0732">Signal</keyword>
<sequence>MKTKVGWIVTVLCLSVGLAACQTEKTDEETDDATVSDTFDPDREIEKASAGKLTKAVFYKVKSGMTVEEATETLGVELTLHTEIDDPASDAVVQVYMWDSKDPEVGGAMFIFENGLLASKEESLMLEPDDHFVTGKEYDALQNGMSMADVEAIIGSQAGMSTMSFEKIIKGQTLNTRQMNF</sequence>
<dbReference type="Gene3D" id="3.10.450.730">
    <property type="entry name" value="BLIP domain"/>
    <property type="match status" value="1"/>
</dbReference>
<comment type="caution">
    <text evidence="2">The sequence shown here is derived from an EMBL/GenBank/DDBJ whole genome shotgun (WGS) entry which is preliminary data.</text>
</comment>
<evidence type="ECO:0000313" key="2">
    <source>
        <dbReference type="EMBL" id="OLN22258.1"/>
    </source>
</evidence>
<evidence type="ECO:0000256" key="1">
    <source>
        <dbReference type="SAM" id="SignalP"/>
    </source>
</evidence>
<keyword evidence="3" id="KW-1185">Reference proteome</keyword>
<dbReference type="EMBL" id="MSDU01000022">
    <property type="protein sequence ID" value="OLN22258.1"/>
    <property type="molecule type" value="Genomic_DNA"/>
</dbReference>
<feature type="chain" id="PRO_5039705238" description="DUF3862 domain-containing protein" evidence="1">
    <location>
        <begin position="23"/>
        <end position="181"/>
    </location>
</feature>
<dbReference type="AlphaFoldDB" id="A0A1Q8Q4K7"/>
<dbReference type="STRING" id="1714264.BTO30_10950"/>
<evidence type="ECO:0008006" key="4">
    <source>
        <dbReference type="Google" id="ProtNLM"/>
    </source>
</evidence>
<protein>
    <recommendedName>
        <fullName evidence="4">DUF3862 domain-containing protein</fullName>
    </recommendedName>
</protein>
<gene>
    <name evidence="2" type="ORF">BTO30_10950</name>
</gene>
<name>A0A1Q8Q4K7_9BACI</name>
<evidence type="ECO:0000313" key="3">
    <source>
        <dbReference type="Proteomes" id="UP000185568"/>
    </source>
</evidence>
<dbReference type="RefSeq" id="WP_075398768.1">
    <property type="nucleotide sequence ID" value="NZ_MSDU01000022.1"/>
</dbReference>
<feature type="signal peptide" evidence="1">
    <location>
        <begin position="1"/>
        <end position="22"/>
    </location>
</feature>
<dbReference type="PROSITE" id="PS51257">
    <property type="entry name" value="PROKAR_LIPOPROTEIN"/>
    <property type="match status" value="1"/>
</dbReference>
<proteinExistence type="predicted"/>